<proteinExistence type="predicted"/>
<accession>A0ABV0PE24</accession>
<gene>
    <name evidence="1" type="ORF">GOODEAATRI_013987</name>
</gene>
<feature type="non-terminal residue" evidence="1">
    <location>
        <position position="1"/>
    </location>
</feature>
<sequence length="58" mass="6219">VVMEISLTAVSRVLAAPDPPIPAHHLYITCMKRTSQSPDVPIAMATLMDMVLVEDSGV</sequence>
<keyword evidence="2" id="KW-1185">Reference proteome</keyword>
<organism evidence="1 2">
    <name type="scientific">Goodea atripinnis</name>
    <dbReference type="NCBI Taxonomy" id="208336"/>
    <lineage>
        <taxon>Eukaryota</taxon>
        <taxon>Metazoa</taxon>
        <taxon>Chordata</taxon>
        <taxon>Craniata</taxon>
        <taxon>Vertebrata</taxon>
        <taxon>Euteleostomi</taxon>
        <taxon>Actinopterygii</taxon>
        <taxon>Neopterygii</taxon>
        <taxon>Teleostei</taxon>
        <taxon>Neoteleostei</taxon>
        <taxon>Acanthomorphata</taxon>
        <taxon>Ovalentaria</taxon>
        <taxon>Atherinomorphae</taxon>
        <taxon>Cyprinodontiformes</taxon>
        <taxon>Goodeidae</taxon>
        <taxon>Goodea</taxon>
    </lineage>
</organism>
<dbReference type="Proteomes" id="UP001476798">
    <property type="component" value="Unassembled WGS sequence"/>
</dbReference>
<reference evidence="1 2" key="1">
    <citation type="submission" date="2021-06" db="EMBL/GenBank/DDBJ databases">
        <authorList>
            <person name="Palmer J.M."/>
        </authorList>
    </citation>
    <scope>NUCLEOTIDE SEQUENCE [LARGE SCALE GENOMIC DNA]</scope>
    <source>
        <strain evidence="1 2">GA_2019</strain>
        <tissue evidence="1">Muscle</tissue>
    </source>
</reference>
<dbReference type="EMBL" id="JAHRIO010070930">
    <property type="protein sequence ID" value="MEQ2181679.1"/>
    <property type="molecule type" value="Genomic_DNA"/>
</dbReference>
<evidence type="ECO:0000313" key="1">
    <source>
        <dbReference type="EMBL" id="MEQ2181679.1"/>
    </source>
</evidence>
<comment type="caution">
    <text evidence="1">The sequence shown here is derived from an EMBL/GenBank/DDBJ whole genome shotgun (WGS) entry which is preliminary data.</text>
</comment>
<evidence type="ECO:0000313" key="2">
    <source>
        <dbReference type="Proteomes" id="UP001476798"/>
    </source>
</evidence>
<protein>
    <submittedName>
        <fullName evidence="1">Uncharacterized protein</fullName>
    </submittedName>
</protein>
<name>A0ABV0PE24_9TELE</name>